<evidence type="ECO:0000313" key="3">
    <source>
        <dbReference type="EMBL" id="GMI31358.1"/>
    </source>
</evidence>
<feature type="non-terminal residue" evidence="3">
    <location>
        <position position="1"/>
    </location>
</feature>
<evidence type="ECO:0000256" key="2">
    <source>
        <dbReference type="SAM" id="MobiDB-lite"/>
    </source>
</evidence>
<name>A0ABQ6MSL2_9STRA</name>
<feature type="compositionally biased region" description="Low complexity" evidence="2">
    <location>
        <begin position="267"/>
        <end position="277"/>
    </location>
</feature>
<gene>
    <name evidence="3" type="ORF">TeGR_g4053</name>
</gene>
<feature type="compositionally biased region" description="Low complexity" evidence="2">
    <location>
        <begin position="245"/>
        <end position="257"/>
    </location>
</feature>
<feature type="region of interest" description="Disordered" evidence="2">
    <location>
        <begin position="182"/>
        <end position="291"/>
    </location>
</feature>
<feature type="coiled-coil region" evidence="1">
    <location>
        <begin position="23"/>
        <end position="77"/>
    </location>
</feature>
<comment type="caution">
    <text evidence="3">The sequence shown here is derived from an EMBL/GenBank/DDBJ whole genome shotgun (WGS) entry which is preliminary data.</text>
</comment>
<keyword evidence="4" id="KW-1185">Reference proteome</keyword>
<dbReference type="Proteomes" id="UP001165060">
    <property type="component" value="Unassembled WGS sequence"/>
</dbReference>
<feature type="compositionally biased region" description="Polar residues" evidence="2">
    <location>
        <begin position="211"/>
        <end position="223"/>
    </location>
</feature>
<organism evidence="3 4">
    <name type="scientific">Tetraparma gracilis</name>
    <dbReference type="NCBI Taxonomy" id="2962635"/>
    <lineage>
        <taxon>Eukaryota</taxon>
        <taxon>Sar</taxon>
        <taxon>Stramenopiles</taxon>
        <taxon>Ochrophyta</taxon>
        <taxon>Bolidophyceae</taxon>
        <taxon>Parmales</taxon>
        <taxon>Triparmaceae</taxon>
        <taxon>Tetraparma</taxon>
    </lineage>
</organism>
<dbReference type="EMBL" id="BRYB01005972">
    <property type="protein sequence ID" value="GMI31358.1"/>
    <property type="molecule type" value="Genomic_DNA"/>
</dbReference>
<protein>
    <submittedName>
        <fullName evidence="3">Uncharacterized protein</fullName>
    </submittedName>
</protein>
<evidence type="ECO:0000313" key="4">
    <source>
        <dbReference type="Proteomes" id="UP001165060"/>
    </source>
</evidence>
<evidence type="ECO:0000256" key="1">
    <source>
        <dbReference type="SAM" id="Coils"/>
    </source>
</evidence>
<proteinExistence type="predicted"/>
<reference evidence="3 4" key="1">
    <citation type="journal article" date="2023" name="Commun. Biol.">
        <title>Genome analysis of Parmales, the sister group of diatoms, reveals the evolutionary specialization of diatoms from phago-mixotrophs to photoautotrophs.</title>
        <authorList>
            <person name="Ban H."/>
            <person name="Sato S."/>
            <person name="Yoshikawa S."/>
            <person name="Yamada K."/>
            <person name="Nakamura Y."/>
            <person name="Ichinomiya M."/>
            <person name="Sato N."/>
            <person name="Blanc-Mathieu R."/>
            <person name="Endo H."/>
            <person name="Kuwata A."/>
            <person name="Ogata H."/>
        </authorList>
    </citation>
    <scope>NUCLEOTIDE SEQUENCE [LARGE SCALE GENOMIC DNA]</scope>
</reference>
<keyword evidence="1" id="KW-0175">Coiled coil</keyword>
<accession>A0ABQ6MSL2</accession>
<sequence>LERKGRDGAELLASVTGALQDQISSLREAREDQNLVIKSLQDQVSSLQAQRSPAPPLEDQALVVKSLQDQVASLQAQRSSPAPPLEDQALVVKSLQDQTDAMAPSSLLSSDCGVAEGDLLLGIPRGWTAEGTSEWSDAVRESGELSKLVAMAKPASPPNMRPDSSSSLGEKLAVLKLRARSWSAPPAAAEERAPPQERAAPETNSDDDSIPNMSSPLKTTTRLSVGDLTPAVPRGTPGKARRTPRTTARATPGKAARMTPSGRALSGRKAGGAPASGRKGRGKGGDGRVEV</sequence>